<dbReference type="EMBL" id="JABFAD010000009">
    <property type="protein sequence ID" value="MBA0809517.1"/>
    <property type="molecule type" value="Genomic_DNA"/>
</dbReference>
<organism evidence="1 2">
    <name type="scientific">Gossypium harknessii</name>
    <dbReference type="NCBI Taxonomy" id="34285"/>
    <lineage>
        <taxon>Eukaryota</taxon>
        <taxon>Viridiplantae</taxon>
        <taxon>Streptophyta</taxon>
        <taxon>Embryophyta</taxon>
        <taxon>Tracheophyta</taxon>
        <taxon>Spermatophyta</taxon>
        <taxon>Magnoliopsida</taxon>
        <taxon>eudicotyledons</taxon>
        <taxon>Gunneridae</taxon>
        <taxon>Pentapetalae</taxon>
        <taxon>rosids</taxon>
        <taxon>malvids</taxon>
        <taxon>Malvales</taxon>
        <taxon>Malvaceae</taxon>
        <taxon>Malvoideae</taxon>
        <taxon>Gossypium</taxon>
    </lineage>
</organism>
<evidence type="ECO:0000313" key="2">
    <source>
        <dbReference type="Proteomes" id="UP000593560"/>
    </source>
</evidence>
<sequence length="177" mass="20568">DSGSFLGYIRIYAFVRFSPPYRHREIYFPELNLRKTMPLCEYGPRQDNKKKVTACGRGICQNYGISPGLYWNPTYSCFIFGKVDLVPTVEEYITFLVAQRSRSTSLVAQRPDFLKKANEHNWDDLRDLILVHPDTREKFNIFALSIDGLVIFPKALGYIEDTVIDLFDRLDKRSLLS</sequence>
<protein>
    <submittedName>
        <fullName evidence="1">Uncharacterized protein</fullName>
    </submittedName>
</protein>
<keyword evidence="2" id="KW-1185">Reference proteome</keyword>
<accession>A0A7J9HI43</accession>
<reference evidence="1 2" key="1">
    <citation type="journal article" date="2019" name="Genome Biol. Evol.">
        <title>Insights into the evolution of the New World diploid cottons (Gossypium, subgenus Houzingenia) based on genome sequencing.</title>
        <authorList>
            <person name="Grover C.E."/>
            <person name="Arick M.A. 2nd"/>
            <person name="Thrash A."/>
            <person name="Conover J.L."/>
            <person name="Sanders W.S."/>
            <person name="Peterson D.G."/>
            <person name="Frelichowski J.E."/>
            <person name="Scheffler J.A."/>
            <person name="Scheffler B.E."/>
            <person name="Wendel J.F."/>
        </authorList>
    </citation>
    <scope>NUCLEOTIDE SEQUENCE [LARGE SCALE GENOMIC DNA]</scope>
    <source>
        <strain evidence="1">0</strain>
        <tissue evidence="1">Leaf</tissue>
    </source>
</reference>
<proteinExistence type="predicted"/>
<feature type="non-terminal residue" evidence="1">
    <location>
        <position position="1"/>
    </location>
</feature>
<dbReference type="AlphaFoldDB" id="A0A7J9HI43"/>
<evidence type="ECO:0000313" key="1">
    <source>
        <dbReference type="EMBL" id="MBA0809517.1"/>
    </source>
</evidence>
<dbReference type="Proteomes" id="UP000593560">
    <property type="component" value="Unassembled WGS sequence"/>
</dbReference>
<comment type="caution">
    <text evidence="1">The sequence shown here is derived from an EMBL/GenBank/DDBJ whole genome shotgun (WGS) entry which is preliminary data.</text>
</comment>
<name>A0A7J9HI43_9ROSI</name>
<dbReference type="PANTHER" id="PTHR48200">
    <property type="entry name" value="PROTEIN, PUTATIVE-RELATED"/>
    <property type="match status" value="1"/>
</dbReference>
<gene>
    <name evidence="1" type="ORF">Gohar_025163</name>
</gene>
<dbReference type="OrthoDB" id="994452at2759"/>
<dbReference type="PANTHER" id="PTHR48200:SF1">
    <property type="entry name" value="AMINOTRANSFERASE-LIKE PLANT MOBILE DOMAIN-CONTAINING PROTEIN"/>
    <property type="match status" value="1"/>
</dbReference>